<keyword evidence="7" id="KW-1185">Reference proteome</keyword>
<keyword evidence="2" id="KW-0547">Nucleotide-binding</keyword>
<comment type="caution">
    <text evidence="6">The sequence shown here is derived from an EMBL/GenBank/DDBJ whole genome shotgun (WGS) entry which is preliminary data.</text>
</comment>
<keyword evidence="3 6" id="KW-0067">ATP-binding</keyword>
<dbReference type="InterPro" id="IPR003439">
    <property type="entry name" value="ABC_transporter-like_ATP-bd"/>
</dbReference>
<dbReference type="InterPro" id="IPR027417">
    <property type="entry name" value="P-loop_NTPase"/>
</dbReference>
<evidence type="ECO:0000256" key="3">
    <source>
        <dbReference type="ARBA" id="ARBA00022840"/>
    </source>
</evidence>
<evidence type="ECO:0000259" key="5">
    <source>
        <dbReference type="PROSITE" id="PS50893"/>
    </source>
</evidence>
<dbReference type="Gene3D" id="3.40.50.300">
    <property type="entry name" value="P-loop containing nucleotide triphosphate hydrolases"/>
    <property type="match status" value="1"/>
</dbReference>
<dbReference type="SUPFAM" id="SSF52540">
    <property type="entry name" value="P-loop containing nucleoside triphosphate hydrolases"/>
    <property type="match status" value="1"/>
</dbReference>
<dbReference type="GO" id="GO:0016887">
    <property type="term" value="F:ATP hydrolysis activity"/>
    <property type="evidence" value="ECO:0007669"/>
    <property type="project" value="InterPro"/>
</dbReference>
<evidence type="ECO:0000256" key="4">
    <source>
        <dbReference type="SAM" id="MobiDB-lite"/>
    </source>
</evidence>
<name>A0A3A4KFA6_9NOCA</name>
<feature type="compositionally biased region" description="Low complexity" evidence="4">
    <location>
        <begin position="287"/>
        <end position="308"/>
    </location>
</feature>
<feature type="domain" description="ABC transporter" evidence="5">
    <location>
        <begin position="18"/>
        <end position="252"/>
    </location>
</feature>
<sequence length="332" mass="35208">MSDSLSTDHGRGGVEPVVRLDAARLSYGDRTLWQGLDLAVRAGEFVAILGPNGTGKTSLLKVLLGQVQLAAGSVRIAGAPARLGNPDIGYIPQQKSFETGVQLRGVDLIGLGVDGHHWGLGLRGRRERRAKIAAAVTAVGAERFAHAPLESMSGGEQQRLRVAQALVGDPKVLLCDEPLLSLDLANQRLVAELIDRRRRTHGTAVLFVTHEINPILPLVDKVLYLVDGKFRIGTPEEVMTSEVLSELYRTEVDVLRVRGRLVVVGTGDTIDALGGHHESEAARGESTPNAPESEPATATAANEHATTTPESASTAGEPMTAAGESERVGVRS</sequence>
<gene>
    <name evidence="6" type="ORF">D5S18_25350</name>
</gene>
<dbReference type="PROSITE" id="PS50893">
    <property type="entry name" value="ABC_TRANSPORTER_2"/>
    <property type="match status" value="1"/>
</dbReference>
<evidence type="ECO:0000313" key="7">
    <source>
        <dbReference type="Proteomes" id="UP000266677"/>
    </source>
</evidence>
<dbReference type="PROSITE" id="PS00211">
    <property type="entry name" value="ABC_TRANSPORTER_1"/>
    <property type="match status" value="1"/>
</dbReference>
<feature type="compositionally biased region" description="Basic and acidic residues" evidence="4">
    <location>
        <begin position="274"/>
        <end position="283"/>
    </location>
</feature>
<dbReference type="AlphaFoldDB" id="A0A3A4KFA6"/>
<dbReference type="Pfam" id="PF00005">
    <property type="entry name" value="ABC_tran"/>
    <property type="match status" value="1"/>
</dbReference>
<feature type="region of interest" description="Disordered" evidence="4">
    <location>
        <begin position="272"/>
        <end position="332"/>
    </location>
</feature>
<evidence type="ECO:0000313" key="6">
    <source>
        <dbReference type="EMBL" id="RJO71238.1"/>
    </source>
</evidence>
<dbReference type="EMBL" id="QZFU01000035">
    <property type="protein sequence ID" value="RJO71238.1"/>
    <property type="molecule type" value="Genomic_DNA"/>
</dbReference>
<keyword evidence="1" id="KW-0813">Transport</keyword>
<dbReference type="InterPro" id="IPR050153">
    <property type="entry name" value="Metal_Ion_Import_ABC"/>
</dbReference>
<dbReference type="SMART" id="SM00382">
    <property type="entry name" value="AAA"/>
    <property type="match status" value="1"/>
</dbReference>
<dbReference type="OrthoDB" id="3282096at2"/>
<evidence type="ECO:0000256" key="1">
    <source>
        <dbReference type="ARBA" id="ARBA00022448"/>
    </source>
</evidence>
<accession>A0A3A4KFA6</accession>
<organism evidence="6 7">
    <name type="scientific">Nocardia panacis</name>
    <dbReference type="NCBI Taxonomy" id="2340916"/>
    <lineage>
        <taxon>Bacteria</taxon>
        <taxon>Bacillati</taxon>
        <taxon>Actinomycetota</taxon>
        <taxon>Actinomycetes</taxon>
        <taxon>Mycobacteriales</taxon>
        <taxon>Nocardiaceae</taxon>
        <taxon>Nocardia</taxon>
    </lineage>
</organism>
<protein>
    <submittedName>
        <fullName evidence="6">Metal ABC transporter ATP-binding protein</fullName>
    </submittedName>
</protein>
<dbReference type="InterPro" id="IPR017871">
    <property type="entry name" value="ABC_transporter-like_CS"/>
</dbReference>
<evidence type="ECO:0000256" key="2">
    <source>
        <dbReference type="ARBA" id="ARBA00022741"/>
    </source>
</evidence>
<proteinExistence type="predicted"/>
<dbReference type="PANTHER" id="PTHR42734">
    <property type="entry name" value="METAL TRANSPORT SYSTEM ATP-BINDING PROTEIN TM_0124-RELATED"/>
    <property type="match status" value="1"/>
</dbReference>
<dbReference type="GO" id="GO:0005524">
    <property type="term" value="F:ATP binding"/>
    <property type="evidence" value="ECO:0007669"/>
    <property type="project" value="UniProtKB-KW"/>
</dbReference>
<reference evidence="6 7" key="1">
    <citation type="submission" date="2018-09" db="EMBL/GenBank/DDBJ databases">
        <title>YIM PH21274 draft genome.</title>
        <authorList>
            <person name="Miao C."/>
        </authorList>
    </citation>
    <scope>NUCLEOTIDE SEQUENCE [LARGE SCALE GENOMIC DNA]</scope>
    <source>
        <strain evidence="6 7">YIM PH 21724</strain>
    </source>
</reference>
<dbReference type="Proteomes" id="UP000266677">
    <property type="component" value="Unassembled WGS sequence"/>
</dbReference>
<dbReference type="InterPro" id="IPR003593">
    <property type="entry name" value="AAA+_ATPase"/>
</dbReference>